<evidence type="ECO:0000259" key="6">
    <source>
        <dbReference type="Pfam" id="PF13515"/>
    </source>
</evidence>
<protein>
    <submittedName>
        <fullName evidence="7">FUSC family protein</fullName>
    </submittedName>
</protein>
<dbReference type="Pfam" id="PF13515">
    <property type="entry name" value="FUSC_2"/>
    <property type="match status" value="1"/>
</dbReference>
<dbReference type="Proteomes" id="UP000283087">
    <property type="component" value="Unassembled WGS sequence"/>
</dbReference>
<sequence>MLACLGGLSILYMRQTHIPRRMMTLAGCAFGFSVSFALGVLTNFDPYFSAATLTVNVFLVTVICRFYSVPPPGTFFFVVVACLARTLPFDLSLAAERTGILTFGAMGGCCLALIYSVYQVYISKTFVDRPTEEINHNIVVISIESLVLSLFVGGGYCLALFLQLENPYWVPISSAAIMQGATFRAIWHRNVHRIIGTTIGMGIAWVIFSLAPGPWETACLILGLSFIIELLITRNYGLAVMFITPLTVIFTDTNIPTGETDQLILSRLFDITLGSVIGYIGGWVIHHPMFKQKVEKLLQTINKG</sequence>
<keyword evidence="2 5" id="KW-0812">Transmembrane</keyword>
<feature type="transmembrane region" description="Helical" evidence="5">
    <location>
        <begin position="22"/>
        <end position="41"/>
    </location>
</feature>
<proteinExistence type="predicted"/>
<dbReference type="EMBL" id="RQXW01000008">
    <property type="protein sequence ID" value="RTE65821.1"/>
    <property type="molecule type" value="Genomic_DNA"/>
</dbReference>
<gene>
    <name evidence="7" type="ORF">EH243_10875</name>
</gene>
<accession>A0A430KQN3</accession>
<evidence type="ECO:0000256" key="2">
    <source>
        <dbReference type="ARBA" id="ARBA00022692"/>
    </source>
</evidence>
<dbReference type="OrthoDB" id="581879at2"/>
<evidence type="ECO:0000256" key="4">
    <source>
        <dbReference type="ARBA" id="ARBA00023136"/>
    </source>
</evidence>
<feature type="transmembrane region" description="Helical" evidence="5">
    <location>
        <begin position="194"/>
        <end position="215"/>
    </location>
</feature>
<evidence type="ECO:0000256" key="1">
    <source>
        <dbReference type="ARBA" id="ARBA00004141"/>
    </source>
</evidence>
<reference evidence="7 8" key="1">
    <citation type="submission" date="2018-11" db="EMBL/GenBank/DDBJ databases">
        <title>The draft genome sequence of Amphritea opalescens ANRC-JH13T.</title>
        <authorList>
            <person name="Fang Z."/>
            <person name="Zhang Y."/>
            <person name="Han X."/>
        </authorList>
    </citation>
    <scope>NUCLEOTIDE SEQUENCE [LARGE SCALE GENOMIC DNA]</scope>
    <source>
        <strain evidence="7 8">ANRC-JH13</strain>
    </source>
</reference>
<feature type="transmembrane region" description="Helical" evidence="5">
    <location>
        <begin position="100"/>
        <end position="118"/>
    </location>
</feature>
<feature type="transmembrane region" description="Helical" evidence="5">
    <location>
        <begin position="138"/>
        <end position="162"/>
    </location>
</feature>
<comment type="caution">
    <text evidence="7">The sequence shown here is derived from an EMBL/GenBank/DDBJ whole genome shotgun (WGS) entry which is preliminary data.</text>
</comment>
<evidence type="ECO:0000256" key="5">
    <source>
        <dbReference type="SAM" id="Phobius"/>
    </source>
</evidence>
<evidence type="ECO:0000313" key="7">
    <source>
        <dbReference type="EMBL" id="RTE65821.1"/>
    </source>
</evidence>
<feature type="transmembrane region" description="Helical" evidence="5">
    <location>
        <begin position="221"/>
        <end position="243"/>
    </location>
</feature>
<dbReference type="InterPro" id="IPR049453">
    <property type="entry name" value="Memb_transporter_dom"/>
</dbReference>
<keyword evidence="3 5" id="KW-1133">Transmembrane helix</keyword>
<dbReference type="AlphaFoldDB" id="A0A430KQN3"/>
<name>A0A430KQN3_9GAMM</name>
<comment type="subcellular location">
    <subcellularLocation>
        <location evidence="1">Membrane</location>
        <topology evidence="1">Multi-pass membrane protein</topology>
    </subcellularLocation>
</comment>
<keyword evidence="4 5" id="KW-0472">Membrane</keyword>
<feature type="domain" description="Integral membrane bound transporter" evidence="6">
    <location>
        <begin position="156"/>
        <end position="279"/>
    </location>
</feature>
<evidence type="ECO:0000313" key="8">
    <source>
        <dbReference type="Proteomes" id="UP000283087"/>
    </source>
</evidence>
<dbReference type="GO" id="GO:0016020">
    <property type="term" value="C:membrane"/>
    <property type="evidence" value="ECO:0007669"/>
    <property type="project" value="UniProtKB-SubCell"/>
</dbReference>
<keyword evidence="8" id="KW-1185">Reference proteome</keyword>
<organism evidence="7 8">
    <name type="scientific">Amphritea opalescens</name>
    <dbReference type="NCBI Taxonomy" id="2490544"/>
    <lineage>
        <taxon>Bacteria</taxon>
        <taxon>Pseudomonadati</taxon>
        <taxon>Pseudomonadota</taxon>
        <taxon>Gammaproteobacteria</taxon>
        <taxon>Oceanospirillales</taxon>
        <taxon>Oceanospirillaceae</taxon>
        <taxon>Amphritea</taxon>
    </lineage>
</organism>
<feature type="transmembrane region" description="Helical" evidence="5">
    <location>
        <begin position="264"/>
        <end position="285"/>
    </location>
</feature>
<evidence type="ECO:0000256" key="3">
    <source>
        <dbReference type="ARBA" id="ARBA00022989"/>
    </source>
</evidence>